<reference evidence="13" key="1">
    <citation type="submission" date="2021-01" db="EMBL/GenBank/DDBJ databases">
        <authorList>
            <consortium name="Genoscope - CEA"/>
            <person name="William W."/>
        </authorList>
    </citation>
    <scope>NUCLEOTIDE SEQUENCE</scope>
</reference>
<comment type="caution">
    <text evidence="13">The sequence shown here is derived from an EMBL/GenBank/DDBJ whole genome shotgun (WGS) entry which is preliminary data.</text>
</comment>
<keyword evidence="3 11" id="KW-0812">Transmembrane</keyword>
<keyword evidence="4" id="KW-0479">Metal-binding</keyword>
<dbReference type="NCBIfam" id="TIGR01494">
    <property type="entry name" value="ATPase_P-type"/>
    <property type="match status" value="1"/>
</dbReference>
<keyword evidence="9 11" id="KW-1133">Transmembrane helix</keyword>
<dbReference type="OrthoDB" id="48943at2759"/>
<dbReference type="InterPro" id="IPR018303">
    <property type="entry name" value="ATPase_P-typ_P_site"/>
</dbReference>
<dbReference type="EMBL" id="CAJJDO010000076">
    <property type="protein sequence ID" value="CAD8181378.1"/>
    <property type="molecule type" value="Genomic_DNA"/>
</dbReference>
<feature type="domain" description="P-type ATPase A" evidence="12">
    <location>
        <begin position="222"/>
        <end position="318"/>
    </location>
</feature>
<organism evidence="13 14">
    <name type="scientific">Paramecium pentaurelia</name>
    <dbReference type="NCBI Taxonomy" id="43138"/>
    <lineage>
        <taxon>Eukaryota</taxon>
        <taxon>Sar</taxon>
        <taxon>Alveolata</taxon>
        <taxon>Ciliophora</taxon>
        <taxon>Intramacronucleata</taxon>
        <taxon>Oligohymenophorea</taxon>
        <taxon>Peniculida</taxon>
        <taxon>Parameciidae</taxon>
        <taxon>Paramecium</taxon>
    </lineage>
</organism>
<evidence type="ECO:0000256" key="5">
    <source>
        <dbReference type="ARBA" id="ARBA00022741"/>
    </source>
</evidence>
<evidence type="ECO:0000256" key="6">
    <source>
        <dbReference type="ARBA" id="ARBA00022840"/>
    </source>
</evidence>
<dbReference type="GO" id="GO:0016020">
    <property type="term" value="C:membrane"/>
    <property type="evidence" value="ECO:0007669"/>
    <property type="project" value="UniProtKB-SubCell"/>
</dbReference>
<dbReference type="InterPro" id="IPR059000">
    <property type="entry name" value="ATPase_P-type_domA"/>
</dbReference>
<evidence type="ECO:0000256" key="3">
    <source>
        <dbReference type="ARBA" id="ARBA00022692"/>
    </source>
</evidence>
<dbReference type="GO" id="GO:0140358">
    <property type="term" value="F:P-type transmembrane transporter activity"/>
    <property type="evidence" value="ECO:0007669"/>
    <property type="project" value="InterPro"/>
</dbReference>
<evidence type="ECO:0000256" key="8">
    <source>
        <dbReference type="ARBA" id="ARBA00022967"/>
    </source>
</evidence>
<comment type="subcellular location">
    <subcellularLocation>
        <location evidence="1">Membrane</location>
        <topology evidence="1">Multi-pass membrane protein</topology>
    </subcellularLocation>
</comment>
<dbReference type="PANTHER" id="PTHR45630:SF8">
    <property type="entry name" value="CATION-TRANSPORTING ATPASE"/>
    <property type="match status" value="1"/>
</dbReference>
<keyword evidence="14" id="KW-1185">Reference proteome</keyword>
<evidence type="ECO:0000256" key="10">
    <source>
        <dbReference type="ARBA" id="ARBA00023136"/>
    </source>
</evidence>
<evidence type="ECO:0000256" key="4">
    <source>
        <dbReference type="ARBA" id="ARBA00022723"/>
    </source>
</evidence>
<gene>
    <name evidence="13" type="ORF">PPENT_87.1.T0760107</name>
</gene>
<dbReference type="AlphaFoldDB" id="A0A8S1VU57"/>
<name>A0A8S1VU57_9CILI</name>
<dbReference type="GO" id="GO:0019829">
    <property type="term" value="F:ATPase-coupled monoatomic cation transmembrane transporter activity"/>
    <property type="evidence" value="ECO:0007669"/>
    <property type="project" value="TreeGrafter"/>
</dbReference>
<dbReference type="InterPro" id="IPR001757">
    <property type="entry name" value="P_typ_ATPase"/>
</dbReference>
<feature type="transmembrane region" description="Helical" evidence="11">
    <location>
        <begin position="911"/>
        <end position="931"/>
    </location>
</feature>
<feature type="transmembrane region" description="Helical" evidence="11">
    <location>
        <begin position="186"/>
        <end position="207"/>
    </location>
</feature>
<dbReference type="InterPro" id="IPR006544">
    <property type="entry name" value="P-type_TPase_V"/>
</dbReference>
<sequence>MIELPILGDKVEDTQTQEYFEEFNERYELRVYYYEEDNNFMIKILRIVSLGLFSLFEKWFVQVSLLSFQKSTNPSHLLIQKMKDGKRMSKDKIIKCKRDGDRIKFKYEYINFLITPQNQLKKLELINYDYNELSKYEAQQRQILYGENIMQIEECTRSQILFNEILSPFNIFQVFSFIVWSLDDYYLYAILIAILTIIQITISLYDLEQQNHKIREMIYYENSVIVHRDHHQLKISSKDLVPGDIVQVTAKSMITFDGQLVQGEAVFNEAILTGESTPILKTINLEIFSGCSCLSASQDCRALVKSIGFNTIKGSLARYILFNNSYTYSFQKESLKYLFVLSFLGILLSIVNYFIRLKSTQNNFGSIIEALEIFTIMIPPSLPTALGAGLQVANQRLKANNIFCIKPDKINVSGMVNFIGFDKTGTLTESTLKVLGCVEKKLLINPNHCKEIMQLALKSCHTLVGGCGDNLEIAMLECCQQQFDFEYQKVYQFEANLQRMTVIIKYKGKLLALTKGSPEIMERLCFQTIPDQFASTVNLYQQEGYRLISFGYKEINDVNEERKYIENGLQYLGTLVFVNHLREDSKQLIELLNSINIKCIMVTGDNILTSINIAKQCQILDPNQPVITGQIINDKLVFDNNINVEEIEQMNYQVALTGDSWECVDKNINKGIFTAFVGDGCNDICALQQSDIGLALSNQEASLAAPFLTPIIRVSQISEILKVGRCALITSQSCFKFMTLYSSIQTIALTICYIRNTNLTVEQFLYQDLWIIIPIAFTMSLTKPSETLTTQQPFVSLLNRQIILSVVGLFFICCCSQVISFLTYDQSLITELNMEMANSINTQQIILANTQVIAVAIAYSQGKPFRQPIYRNYSLLLVLFIGMVVHVLLTIKPNIINISVLYQLTKDELMMTGLMNVAVFIVIILFENLCIKQYKNQIIGH</sequence>
<evidence type="ECO:0000313" key="14">
    <source>
        <dbReference type="Proteomes" id="UP000689195"/>
    </source>
</evidence>
<dbReference type="Proteomes" id="UP000689195">
    <property type="component" value="Unassembled WGS sequence"/>
</dbReference>
<keyword evidence="6" id="KW-0067">ATP-binding</keyword>
<evidence type="ECO:0000256" key="1">
    <source>
        <dbReference type="ARBA" id="ARBA00004141"/>
    </source>
</evidence>
<dbReference type="PANTHER" id="PTHR45630">
    <property type="entry name" value="CATION-TRANSPORTING ATPASE-RELATED"/>
    <property type="match status" value="1"/>
</dbReference>
<accession>A0A8S1VU57</accession>
<keyword evidence="10 11" id="KW-0472">Membrane</keyword>
<feature type="transmembrane region" description="Helical" evidence="11">
    <location>
        <begin position="337"/>
        <end position="355"/>
    </location>
</feature>
<evidence type="ECO:0000256" key="11">
    <source>
        <dbReference type="SAM" id="Phobius"/>
    </source>
</evidence>
<dbReference type="GO" id="GO:0046872">
    <property type="term" value="F:metal ion binding"/>
    <property type="evidence" value="ECO:0007669"/>
    <property type="project" value="UniProtKB-KW"/>
</dbReference>
<evidence type="ECO:0000256" key="9">
    <source>
        <dbReference type="ARBA" id="ARBA00022989"/>
    </source>
</evidence>
<dbReference type="GO" id="GO:0016887">
    <property type="term" value="F:ATP hydrolysis activity"/>
    <property type="evidence" value="ECO:0007669"/>
    <property type="project" value="InterPro"/>
</dbReference>
<dbReference type="PROSITE" id="PS00154">
    <property type="entry name" value="ATPASE_E1_E2"/>
    <property type="match status" value="1"/>
</dbReference>
<feature type="transmembrane region" description="Helical" evidence="11">
    <location>
        <begin position="873"/>
        <end position="891"/>
    </location>
</feature>
<keyword evidence="2" id="KW-0597">Phosphoprotein</keyword>
<evidence type="ECO:0000256" key="7">
    <source>
        <dbReference type="ARBA" id="ARBA00022842"/>
    </source>
</evidence>
<evidence type="ECO:0000313" key="13">
    <source>
        <dbReference type="EMBL" id="CAD8181378.1"/>
    </source>
</evidence>
<protein>
    <recommendedName>
        <fullName evidence="12">P-type ATPase A domain-containing protein</fullName>
    </recommendedName>
</protein>
<keyword evidence="7" id="KW-0460">Magnesium</keyword>
<dbReference type="Pfam" id="PF00122">
    <property type="entry name" value="E1-E2_ATPase"/>
    <property type="match status" value="1"/>
</dbReference>
<dbReference type="GO" id="GO:0005524">
    <property type="term" value="F:ATP binding"/>
    <property type="evidence" value="ECO:0007669"/>
    <property type="project" value="UniProtKB-KW"/>
</dbReference>
<evidence type="ECO:0000256" key="2">
    <source>
        <dbReference type="ARBA" id="ARBA00022553"/>
    </source>
</evidence>
<evidence type="ECO:0000259" key="12">
    <source>
        <dbReference type="Pfam" id="PF00122"/>
    </source>
</evidence>
<proteinExistence type="predicted"/>
<keyword evidence="5" id="KW-0547">Nucleotide-binding</keyword>
<feature type="transmembrane region" description="Helical" evidence="11">
    <location>
        <begin position="802"/>
        <end position="824"/>
    </location>
</feature>
<keyword evidence="8" id="KW-1278">Translocase</keyword>
<dbReference type="Pfam" id="PF00702">
    <property type="entry name" value="Hydrolase"/>
    <property type="match status" value="1"/>
</dbReference>